<dbReference type="NCBIfam" id="TIGR00401">
    <property type="entry name" value="msrA"/>
    <property type="match status" value="1"/>
</dbReference>
<evidence type="ECO:0000259" key="6">
    <source>
        <dbReference type="Pfam" id="PF01625"/>
    </source>
</evidence>
<comment type="caution">
    <text evidence="7">The sequence shown here is derived from an EMBL/GenBank/DDBJ whole genome shotgun (WGS) entry which is preliminary data.</text>
</comment>
<feature type="signal peptide" evidence="5">
    <location>
        <begin position="1"/>
        <end position="21"/>
    </location>
</feature>
<dbReference type="PROSITE" id="PS51257">
    <property type="entry name" value="PROKAR_LIPOPROTEIN"/>
    <property type="match status" value="1"/>
</dbReference>
<keyword evidence="1 4" id="KW-0560">Oxidoreductase</keyword>
<feature type="chain" id="PRO_5020529542" description="Peptide methionine sulfoxide reductase MsrA" evidence="5">
    <location>
        <begin position="22"/>
        <end position="221"/>
    </location>
</feature>
<protein>
    <recommendedName>
        <fullName evidence="4">Peptide methionine sulfoxide reductase MsrA</fullName>
        <shortName evidence="4">Protein-methionine-S-oxide reductase</shortName>
        <ecNumber evidence="4">1.8.4.11</ecNumber>
    </recommendedName>
    <alternativeName>
        <fullName evidence="4">Peptide-methionine (S)-S-oxide reductase</fullName>
        <shortName evidence="4">Peptide Met(O) reductase</shortName>
    </alternativeName>
</protein>
<accession>A0A4Q0PDF9</accession>
<feature type="active site" evidence="4">
    <location>
        <position position="52"/>
    </location>
</feature>
<proteinExistence type="inferred from homology"/>
<evidence type="ECO:0000256" key="2">
    <source>
        <dbReference type="ARBA" id="ARBA00047806"/>
    </source>
</evidence>
<dbReference type="GO" id="GO:0008113">
    <property type="term" value="F:peptide-methionine (S)-S-oxide reductase activity"/>
    <property type="evidence" value="ECO:0007669"/>
    <property type="project" value="UniProtKB-UniRule"/>
</dbReference>
<dbReference type="EMBL" id="QOVM01000001">
    <property type="protein sequence ID" value="RXG24857.1"/>
    <property type="molecule type" value="Genomic_DNA"/>
</dbReference>
<dbReference type="AlphaFoldDB" id="A0A4Q0PDF9"/>
<evidence type="ECO:0000313" key="7">
    <source>
        <dbReference type="EMBL" id="RXG24857.1"/>
    </source>
</evidence>
<dbReference type="Proteomes" id="UP000289238">
    <property type="component" value="Unassembled WGS sequence"/>
</dbReference>
<dbReference type="EC" id="1.8.4.11" evidence="4"/>
<reference evidence="7 8" key="1">
    <citation type="submission" date="2018-07" db="EMBL/GenBank/DDBJ databases">
        <title>Leeuwenhoekiella genomics.</title>
        <authorList>
            <person name="Tahon G."/>
            <person name="Willems A."/>
        </authorList>
    </citation>
    <scope>NUCLEOTIDE SEQUENCE [LARGE SCALE GENOMIC DNA]</scope>
    <source>
        <strain evidence="7 8">LMG 22550</strain>
    </source>
</reference>
<evidence type="ECO:0000256" key="5">
    <source>
        <dbReference type="SAM" id="SignalP"/>
    </source>
</evidence>
<keyword evidence="8" id="KW-1185">Reference proteome</keyword>
<dbReference type="PANTHER" id="PTHR43774:SF1">
    <property type="entry name" value="PEPTIDE METHIONINE SULFOXIDE REDUCTASE MSRA 2"/>
    <property type="match status" value="1"/>
</dbReference>
<evidence type="ECO:0000256" key="4">
    <source>
        <dbReference type="HAMAP-Rule" id="MF_01401"/>
    </source>
</evidence>
<evidence type="ECO:0000313" key="8">
    <source>
        <dbReference type="Proteomes" id="UP000289238"/>
    </source>
</evidence>
<dbReference type="GO" id="GO:0033744">
    <property type="term" value="F:L-methionine:thioredoxin-disulfide S-oxidoreductase activity"/>
    <property type="evidence" value="ECO:0007669"/>
    <property type="project" value="RHEA"/>
</dbReference>
<feature type="domain" description="Peptide methionine sulphoxide reductase MsrA" evidence="6">
    <location>
        <begin position="46"/>
        <end position="195"/>
    </location>
</feature>
<comment type="similarity">
    <text evidence="4">Belongs to the MsrA Met sulfoxide reductase family.</text>
</comment>
<dbReference type="InterPro" id="IPR002569">
    <property type="entry name" value="Met_Sox_Rdtase_MsrA_dom"/>
</dbReference>
<comment type="function">
    <text evidence="4">Has an important function as a repair enzyme for proteins that have been inactivated by oxidation. Catalyzes the reversible oxidation-reduction of methionine sulfoxide in proteins to methionine.</text>
</comment>
<dbReference type="SUPFAM" id="SSF55068">
    <property type="entry name" value="Peptide methionine sulfoxide reductase"/>
    <property type="match status" value="1"/>
</dbReference>
<name>A0A4Q0PDF9_9FLAO</name>
<organism evidence="7 8">
    <name type="scientific">Leeuwenhoekiella aequorea</name>
    <dbReference type="NCBI Taxonomy" id="283736"/>
    <lineage>
        <taxon>Bacteria</taxon>
        <taxon>Pseudomonadati</taxon>
        <taxon>Bacteroidota</taxon>
        <taxon>Flavobacteriia</taxon>
        <taxon>Flavobacteriales</taxon>
        <taxon>Flavobacteriaceae</taxon>
        <taxon>Leeuwenhoekiella</taxon>
    </lineage>
</organism>
<dbReference type="HAMAP" id="MF_01401">
    <property type="entry name" value="MsrA"/>
    <property type="match status" value="1"/>
</dbReference>
<comment type="catalytic activity">
    <reaction evidence="3 4">
        <text>[thioredoxin]-disulfide + L-methionine + H2O = L-methionine (S)-S-oxide + [thioredoxin]-dithiol</text>
        <dbReference type="Rhea" id="RHEA:19993"/>
        <dbReference type="Rhea" id="RHEA-COMP:10698"/>
        <dbReference type="Rhea" id="RHEA-COMP:10700"/>
        <dbReference type="ChEBI" id="CHEBI:15377"/>
        <dbReference type="ChEBI" id="CHEBI:29950"/>
        <dbReference type="ChEBI" id="CHEBI:50058"/>
        <dbReference type="ChEBI" id="CHEBI:57844"/>
        <dbReference type="ChEBI" id="CHEBI:58772"/>
        <dbReference type="EC" id="1.8.4.11"/>
    </reaction>
</comment>
<dbReference type="InterPro" id="IPR036509">
    <property type="entry name" value="Met_Sox_Rdtase_MsrA_sf"/>
</dbReference>
<dbReference type="Gene3D" id="3.30.1060.10">
    <property type="entry name" value="Peptide methionine sulphoxide reductase MsrA"/>
    <property type="match status" value="1"/>
</dbReference>
<dbReference type="Pfam" id="PF01625">
    <property type="entry name" value="PMSR"/>
    <property type="match status" value="1"/>
</dbReference>
<comment type="catalytic activity">
    <reaction evidence="2 4">
        <text>L-methionyl-[protein] + [thioredoxin]-disulfide + H2O = L-methionyl-(S)-S-oxide-[protein] + [thioredoxin]-dithiol</text>
        <dbReference type="Rhea" id="RHEA:14217"/>
        <dbReference type="Rhea" id="RHEA-COMP:10698"/>
        <dbReference type="Rhea" id="RHEA-COMP:10700"/>
        <dbReference type="Rhea" id="RHEA-COMP:12313"/>
        <dbReference type="Rhea" id="RHEA-COMP:12315"/>
        <dbReference type="ChEBI" id="CHEBI:15377"/>
        <dbReference type="ChEBI" id="CHEBI:16044"/>
        <dbReference type="ChEBI" id="CHEBI:29950"/>
        <dbReference type="ChEBI" id="CHEBI:44120"/>
        <dbReference type="ChEBI" id="CHEBI:50058"/>
        <dbReference type="EC" id="1.8.4.11"/>
    </reaction>
</comment>
<dbReference type="PANTHER" id="PTHR43774">
    <property type="entry name" value="PEPTIDE METHIONINE SULFOXIDE REDUCTASE"/>
    <property type="match status" value="1"/>
</dbReference>
<gene>
    <name evidence="4" type="primary">msrA</name>
    <name evidence="7" type="ORF">DSM00_653</name>
</gene>
<sequence length="221" mass="25499">MRAFLITFALFLMSLSCTNSGNTEHDLAMMQKLPVQTETKNGLARAYFASGCFWCVEAIFESVAGVEEVISGYSGGIEENPIYENVSYGKTNHAEAVEVLYNPQIISFQTLVSVFFASHDPTTRNRQGPDTGRQYRSIAFYQNENEREIIDRTIKDLNEKHYDGNITTQVFPFQKFWKAEDYHQDYESKHPRDPYIIGVSLPRLKKFKENYPEVLKDKKLH</sequence>
<keyword evidence="5" id="KW-0732">Signal</keyword>
<evidence type="ECO:0000256" key="3">
    <source>
        <dbReference type="ARBA" id="ARBA00048782"/>
    </source>
</evidence>
<evidence type="ECO:0000256" key="1">
    <source>
        <dbReference type="ARBA" id="ARBA00023002"/>
    </source>
</evidence>